<dbReference type="InterPro" id="IPR058094">
    <property type="entry name" value="Ig-like_OmpL47-like"/>
</dbReference>
<dbReference type="Gene3D" id="3.30.1920.20">
    <property type="match status" value="1"/>
</dbReference>
<protein>
    <submittedName>
        <fullName evidence="2">Uncharacterized protein</fullName>
    </submittedName>
</protein>
<dbReference type="NCBIfam" id="NF047446">
    <property type="entry name" value="barrel_OmpL47"/>
    <property type="match status" value="2"/>
</dbReference>
<dbReference type="EMBL" id="SFCC01000011">
    <property type="protein sequence ID" value="RZQ61818.1"/>
    <property type="molecule type" value="Genomic_DNA"/>
</dbReference>
<gene>
    <name evidence="2" type="ORF">EWH70_23010</name>
</gene>
<keyword evidence="1" id="KW-0732">Signal</keyword>
<name>A0A4Q7J4T4_9PSEU</name>
<dbReference type="AlphaFoldDB" id="A0A4Q7J4T4"/>
<comment type="caution">
    <text evidence="2">The sequence shown here is derived from an EMBL/GenBank/DDBJ whole genome shotgun (WGS) entry which is preliminary data.</text>
</comment>
<evidence type="ECO:0000313" key="3">
    <source>
        <dbReference type="Proteomes" id="UP000292003"/>
    </source>
</evidence>
<reference evidence="2 3" key="1">
    <citation type="submission" date="2019-02" db="EMBL/GenBank/DDBJ databases">
        <title>Draft genome sequence of Amycolatopsis sp. 8-3EHSu isolated from roots of Suaeda maritima.</title>
        <authorList>
            <person name="Duangmal K."/>
            <person name="Chantavorakit T."/>
        </authorList>
    </citation>
    <scope>NUCLEOTIDE SEQUENCE [LARGE SCALE GENOMIC DNA]</scope>
    <source>
        <strain evidence="2 3">8-3EHSu</strain>
    </source>
</reference>
<organism evidence="2 3">
    <name type="scientific">Amycolatopsis suaedae</name>
    <dbReference type="NCBI Taxonomy" id="2510978"/>
    <lineage>
        <taxon>Bacteria</taxon>
        <taxon>Bacillati</taxon>
        <taxon>Actinomycetota</taxon>
        <taxon>Actinomycetes</taxon>
        <taxon>Pseudonocardiales</taxon>
        <taxon>Pseudonocardiaceae</taxon>
        <taxon>Amycolatopsis</taxon>
    </lineage>
</organism>
<keyword evidence="3" id="KW-1185">Reference proteome</keyword>
<accession>A0A4Q7J4T4</accession>
<evidence type="ECO:0000313" key="2">
    <source>
        <dbReference type="EMBL" id="RZQ61818.1"/>
    </source>
</evidence>
<dbReference type="RefSeq" id="WP_130477550.1">
    <property type="nucleotide sequence ID" value="NZ_SFCC01000011.1"/>
</dbReference>
<sequence length="202" mass="21501">MSIRRLLVTLVVLLLAGTGSATAAGRPDTLPPRTMVTVQPSGPDGQEGWYVTAPVTVTLTAVDPGHNASGLAGTKYRIDRGPWVSYSRPFTVAGDRAHSVDFNSTDNAGNTEQARTLRVNIDASPPEVNARFDGGWHGGPVRVPLVAADRVSGVRAVEYKVDSLGWQTYYGPVLVEGDGRHTVRYRAVDRAGNVSPNGPPRS</sequence>
<proteinExistence type="predicted"/>
<feature type="chain" id="PRO_5020361350" evidence="1">
    <location>
        <begin position="24"/>
        <end position="202"/>
    </location>
</feature>
<feature type="signal peptide" evidence="1">
    <location>
        <begin position="1"/>
        <end position="23"/>
    </location>
</feature>
<dbReference type="Proteomes" id="UP000292003">
    <property type="component" value="Unassembled WGS sequence"/>
</dbReference>
<dbReference type="OrthoDB" id="5243170at2"/>
<evidence type="ECO:0000256" key="1">
    <source>
        <dbReference type="SAM" id="SignalP"/>
    </source>
</evidence>